<feature type="compositionally biased region" description="Low complexity" evidence="1">
    <location>
        <begin position="1"/>
        <end position="27"/>
    </location>
</feature>
<dbReference type="EMBL" id="JBHTIR010002827">
    <property type="protein sequence ID" value="MFD0854285.1"/>
    <property type="molecule type" value="Genomic_DNA"/>
</dbReference>
<evidence type="ECO:0000256" key="1">
    <source>
        <dbReference type="SAM" id="MobiDB-lite"/>
    </source>
</evidence>
<organism evidence="2 3">
    <name type="scientific">Actinomadura adrarensis</name>
    <dbReference type="NCBI Taxonomy" id="1819600"/>
    <lineage>
        <taxon>Bacteria</taxon>
        <taxon>Bacillati</taxon>
        <taxon>Actinomycetota</taxon>
        <taxon>Actinomycetes</taxon>
        <taxon>Streptosporangiales</taxon>
        <taxon>Thermomonosporaceae</taxon>
        <taxon>Actinomadura</taxon>
    </lineage>
</organism>
<accession>A0ABW3CIE9</accession>
<keyword evidence="3" id="KW-1185">Reference proteome</keyword>
<evidence type="ECO:0000313" key="3">
    <source>
        <dbReference type="Proteomes" id="UP001597083"/>
    </source>
</evidence>
<proteinExistence type="predicted"/>
<gene>
    <name evidence="2" type="ORF">ACFQ07_18750</name>
</gene>
<protein>
    <submittedName>
        <fullName evidence="2">Uncharacterized protein</fullName>
    </submittedName>
</protein>
<comment type="caution">
    <text evidence="2">The sequence shown here is derived from an EMBL/GenBank/DDBJ whole genome shotgun (WGS) entry which is preliminary data.</text>
</comment>
<dbReference type="Proteomes" id="UP001597083">
    <property type="component" value="Unassembled WGS sequence"/>
</dbReference>
<feature type="non-terminal residue" evidence="2">
    <location>
        <position position="1"/>
    </location>
</feature>
<name>A0ABW3CIE9_9ACTN</name>
<feature type="region of interest" description="Disordered" evidence="1">
    <location>
        <begin position="1"/>
        <end position="35"/>
    </location>
</feature>
<sequence>SATTTEPTSTTQEETPTPAPSGTPTSGRGASSRADTLVALHQRITEQAGNGTLDEDTAGKVTEQLEKLAEHLSEGRTHEIPGKVNEIRSKLTEAADKGRWTFDPTTMRLLDNLSSAR</sequence>
<reference evidence="3" key="1">
    <citation type="journal article" date="2019" name="Int. J. Syst. Evol. Microbiol.">
        <title>The Global Catalogue of Microorganisms (GCM) 10K type strain sequencing project: providing services to taxonomists for standard genome sequencing and annotation.</title>
        <authorList>
            <consortium name="The Broad Institute Genomics Platform"/>
            <consortium name="The Broad Institute Genome Sequencing Center for Infectious Disease"/>
            <person name="Wu L."/>
            <person name="Ma J."/>
        </authorList>
    </citation>
    <scope>NUCLEOTIDE SEQUENCE [LARGE SCALE GENOMIC DNA]</scope>
    <source>
        <strain evidence="3">JCM 31696</strain>
    </source>
</reference>
<evidence type="ECO:0000313" key="2">
    <source>
        <dbReference type="EMBL" id="MFD0854285.1"/>
    </source>
</evidence>